<dbReference type="InterPro" id="IPR045607">
    <property type="entry name" value="DUF6452"/>
</dbReference>
<accession>A0A444HB54</accession>
<sequence>MKRLIVSIVLLLIISTYLLSCEKDDICVTPTTPSIVIEFYQKDSPTLPKNVDVKFYVLGSTKTDSITNKATMKLPLKVDANTTQWYLTYKQITGAGTFMNTDILEFNYQTKNTYVSRACGFKTTFTLDPDTEEKNAIDIPGPGKDGLWIPVSGFDVLKYNIEDENEAHIKIYL</sequence>
<keyword evidence="2" id="KW-1185">Reference proteome</keyword>
<dbReference type="AlphaFoldDB" id="A0A444HB54"/>
<dbReference type="Pfam" id="PF20050">
    <property type="entry name" value="DUF6452"/>
    <property type="match status" value="1"/>
</dbReference>
<evidence type="ECO:0000313" key="1">
    <source>
        <dbReference type="EMBL" id="RWX00543.1"/>
    </source>
</evidence>
<dbReference type="RefSeq" id="WP_128389772.1">
    <property type="nucleotide sequence ID" value="NZ_SBII01000005.1"/>
</dbReference>
<protein>
    <submittedName>
        <fullName evidence="1">Uncharacterized protein</fullName>
    </submittedName>
</protein>
<organism evidence="1 2">
    <name type="scientific">Flavobacterium cerinum</name>
    <dbReference type="NCBI Taxonomy" id="2502784"/>
    <lineage>
        <taxon>Bacteria</taxon>
        <taxon>Pseudomonadati</taxon>
        <taxon>Bacteroidota</taxon>
        <taxon>Flavobacteriia</taxon>
        <taxon>Flavobacteriales</taxon>
        <taxon>Flavobacteriaceae</taxon>
        <taxon>Flavobacterium</taxon>
    </lineage>
</organism>
<comment type="caution">
    <text evidence="1">The sequence shown here is derived from an EMBL/GenBank/DDBJ whole genome shotgun (WGS) entry which is preliminary data.</text>
</comment>
<dbReference type="EMBL" id="SBII01000005">
    <property type="protein sequence ID" value="RWX00543.1"/>
    <property type="molecule type" value="Genomic_DNA"/>
</dbReference>
<dbReference type="Proteomes" id="UP000287527">
    <property type="component" value="Unassembled WGS sequence"/>
</dbReference>
<evidence type="ECO:0000313" key="2">
    <source>
        <dbReference type="Proteomes" id="UP000287527"/>
    </source>
</evidence>
<dbReference type="OrthoDB" id="663527at2"/>
<gene>
    <name evidence="1" type="ORF">EPI11_09725</name>
</gene>
<reference evidence="1 2" key="1">
    <citation type="submission" date="2019-01" db="EMBL/GenBank/DDBJ databases">
        <title>Flavobacterium sp. nov.,isolated from freshwater.</title>
        <authorList>
            <person name="Zhang R."/>
            <person name="Du Z.-J."/>
        </authorList>
    </citation>
    <scope>NUCLEOTIDE SEQUENCE [LARGE SCALE GENOMIC DNA]</scope>
    <source>
        <strain evidence="1 2">1E403</strain>
    </source>
</reference>
<proteinExistence type="predicted"/>
<name>A0A444HB54_9FLAO</name>